<accession>A0A382VKF2</accession>
<proteinExistence type="predicted"/>
<dbReference type="PANTHER" id="PTHR43569:SF1">
    <property type="entry name" value="BLL3371 PROTEIN"/>
    <property type="match status" value="1"/>
</dbReference>
<dbReference type="PANTHER" id="PTHR43569">
    <property type="entry name" value="AMIDOHYDROLASE"/>
    <property type="match status" value="1"/>
</dbReference>
<protein>
    <recommendedName>
        <fullName evidence="2">Amidohydrolase-related domain-containing protein</fullName>
    </recommendedName>
</protein>
<feature type="non-terminal residue" evidence="1">
    <location>
        <position position="197"/>
    </location>
</feature>
<dbReference type="AlphaFoldDB" id="A0A382VKF2"/>
<dbReference type="Gene3D" id="3.20.20.140">
    <property type="entry name" value="Metal-dependent hydrolases"/>
    <property type="match status" value="1"/>
</dbReference>
<evidence type="ECO:0000313" key="1">
    <source>
        <dbReference type="EMBL" id="SVD46495.1"/>
    </source>
</evidence>
<dbReference type="SUPFAM" id="SSF51556">
    <property type="entry name" value="Metallo-dependent hydrolases"/>
    <property type="match status" value="1"/>
</dbReference>
<dbReference type="InterPro" id="IPR052350">
    <property type="entry name" value="Metallo-dep_Lactonases"/>
</dbReference>
<evidence type="ECO:0008006" key="2">
    <source>
        <dbReference type="Google" id="ProtNLM"/>
    </source>
</evidence>
<dbReference type="EMBL" id="UINC01152354">
    <property type="protein sequence ID" value="SVD46495.1"/>
    <property type="molecule type" value="Genomic_DNA"/>
</dbReference>
<sequence>MATNDDWLALAQEDTLEPDLPICDSHHHLWDNRPDLVEPRYLLDEILTDLNSGHNIISTVFVQCGAMHKADGPEAMRVVGETEFVNGIAAMSASGVYGPTRIAAGIVGQVDLNLGDAVAPGLEAHLQAGGGRFRGIRHSVAWDPSGTAPGPRSQAVTHPHLYLDAGYRIGFAQLGHYGMSFEGWCYHHQIPELTSLA</sequence>
<dbReference type="InterPro" id="IPR032466">
    <property type="entry name" value="Metal_Hydrolase"/>
</dbReference>
<reference evidence="1" key="1">
    <citation type="submission" date="2018-05" db="EMBL/GenBank/DDBJ databases">
        <authorList>
            <person name="Lanie J.A."/>
            <person name="Ng W.-L."/>
            <person name="Kazmierczak K.M."/>
            <person name="Andrzejewski T.M."/>
            <person name="Davidsen T.M."/>
            <person name="Wayne K.J."/>
            <person name="Tettelin H."/>
            <person name="Glass J.I."/>
            <person name="Rusch D."/>
            <person name="Podicherti R."/>
            <person name="Tsui H.-C.T."/>
            <person name="Winkler M.E."/>
        </authorList>
    </citation>
    <scope>NUCLEOTIDE SEQUENCE</scope>
</reference>
<gene>
    <name evidence="1" type="ORF">METZ01_LOCUS399349</name>
</gene>
<organism evidence="1">
    <name type="scientific">marine metagenome</name>
    <dbReference type="NCBI Taxonomy" id="408172"/>
    <lineage>
        <taxon>unclassified sequences</taxon>
        <taxon>metagenomes</taxon>
        <taxon>ecological metagenomes</taxon>
    </lineage>
</organism>
<name>A0A382VKF2_9ZZZZ</name>